<dbReference type="RefSeq" id="WP_371843945.1">
    <property type="nucleotide sequence ID" value="NZ_JBGMEL010000012.1"/>
</dbReference>
<proteinExistence type="predicted"/>
<keyword evidence="2" id="KW-1185">Reference proteome</keyword>
<protein>
    <recommendedName>
        <fullName evidence="3">DUF1579 domain-containing protein</fullName>
    </recommendedName>
</protein>
<name>A0ABV4NRC6_9GAMM</name>
<dbReference type="EMBL" id="JBGMEL010000012">
    <property type="protein sequence ID" value="MFA0791486.1"/>
    <property type="molecule type" value="Genomic_DNA"/>
</dbReference>
<sequence length="188" mass="21482">MNKLARTASIVISIFLFLYTTIVFGNSLPKSKIQSQTPVCSENRSPYRDLDFLVGRWDFFTMDGKKIADQVYSKKEQGCLIHEDWSTLFGGTGTGMNFVDPATGKWRQVWMSPRYHIDYSGGLVENGDFVLEGRIYPNNGEPVSAIRGVYSRQADGSVVKEFLTFDESTKIWKRFFIGVARRHLEKEE</sequence>
<comment type="caution">
    <text evidence="1">The sequence shown here is derived from an EMBL/GenBank/DDBJ whole genome shotgun (WGS) entry which is preliminary data.</text>
</comment>
<gene>
    <name evidence="1" type="ORF">ACCI51_13090</name>
</gene>
<reference evidence="1 2" key="1">
    <citation type="submission" date="2024-08" db="EMBL/GenBank/DDBJ databases">
        <authorList>
            <person name="Ishaq N."/>
        </authorList>
    </citation>
    <scope>NUCLEOTIDE SEQUENCE [LARGE SCALE GENOMIC DNA]</scope>
    <source>
        <strain evidence="1 2">JCM 30400</strain>
    </source>
</reference>
<accession>A0ABV4NRC6</accession>
<organism evidence="1 2">
    <name type="scientific">Microbulbifer echini</name>
    <dbReference type="NCBI Taxonomy" id="1529067"/>
    <lineage>
        <taxon>Bacteria</taxon>
        <taxon>Pseudomonadati</taxon>
        <taxon>Pseudomonadota</taxon>
        <taxon>Gammaproteobacteria</taxon>
        <taxon>Cellvibrionales</taxon>
        <taxon>Microbulbiferaceae</taxon>
        <taxon>Microbulbifer</taxon>
    </lineage>
</organism>
<evidence type="ECO:0008006" key="3">
    <source>
        <dbReference type="Google" id="ProtNLM"/>
    </source>
</evidence>
<evidence type="ECO:0000313" key="2">
    <source>
        <dbReference type="Proteomes" id="UP001569414"/>
    </source>
</evidence>
<evidence type="ECO:0000313" key="1">
    <source>
        <dbReference type="EMBL" id="MFA0791486.1"/>
    </source>
</evidence>
<dbReference type="Proteomes" id="UP001569414">
    <property type="component" value="Unassembled WGS sequence"/>
</dbReference>